<evidence type="ECO:0000256" key="1">
    <source>
        <dbReference type="SAM" id="MobiDB-lite"/>
    </source>
</evidence>
<proteinExistence type="predicted"/>
<sequence>NFHIDKKERTGNIQLVKTISTTNNTQTTTIGVLKEIEGGHGNRSFDNSYQENSIRNIDDTQNSTTISTNPTAYINMEKCTTQTSRSSNLSSPIDPPLIIQIATPEKPE</sequence>
<name>A0A816UID1_9BILA</name>
<evidence type="ECO:0000313" key="3">
    <source>
        <dbReference type="Proteomes" id="UP000663824"/>
    </source>
</evidence>
<organism evidence="2 3">
    <name type="scientific">Rotaria magnacalcarata</name>
    <dbReference type="NCBI Taxonomy" id="392030"/>
    <lineage>
        <taxon>Eukaryota</taxon>
        <taxon>Metazoa</taxon>
        <taxon>Spiralia</taxon>
        <taxon>Gnathifera</taxon>
        <taxon>Rotifera</taxon>
        <taxon>Eurotatoria</taxon>
        <taxon>Bdelloidea</taxon>
        <taxon>Philodinida</taxon>
        <taxon>Philodinidae</taxon>
        <taxon>Rotaria</taxon>
    </lineage>
</organism>
<evidence type="ECO:0000313" key="2">
    <source>
        <dbReference type="EMBL" id="CAF2108450.1"/>
    </source>
</evidence>
<accession>A0A816UID1</accession>
<comment type="caution">
    <text evidence="2">The sequence shown here is derived from an EMBL/GenBank/DDBJ whole genome shotgun (WGS) entry which is preliminary data.</text>
</comment>
<feature type="compositionally biased region" description="Polar residues" evidence="1">
    <location>
        <begin position="80"/>
        <end position="91"/>
    </location>
</feature>
<protein>
    <submittedName>
        <fullName evidence="2">Uncharacterized protein</fullName>
    </submittedName>
</protein>
<feature type="non-terminal residue" evidence="2">
    <location>
        <position position="108"/>
    </location>
</feature>
<dbReference type="EMBL" id="CAJNRE010012199">
    <property type="protein sequence ID" value="CAF2108450.1"/>
    <property type="molecule type" value="Genomic_DNA"/>
</dbReference>
<feature type="region of interest" description="Disordered" evidence="1">
    <location>
        <begin position="80"/>
        <end position="108"/>
    </location>
</feature>
<gene>
    <name evidence="2" type="ORF">MBJ925_LOCUS23718</name>
</gene>
<dbReference type="AlphaFoldDB" id="A0A816UID1"/>
<dbReference type="Proteomes" id="UP000663824">
    <property type="component" value="Unassembled WGS sequence"/>
</dbReference>
<reference evidence="2" key="1">
    <citation type="submission" date="2021-02" db="EMBL/GenBank/DDBJ databases">
        <authorList>
            <person name="Nowell W R."/>
        </authorList>
    </citation>
    <scope>NUCLEOTIDE SEQUENCE</scope>
</reference>